<reference evidence="4" key="1">
    <citation type="journal article" date="2019" name="Int. J. Syst. Evol. Microbiol.">
        <title>The Global Catalogue of Microorganisms (GCM) 10K type strain sequencing project: providing services to taxonomists for standard genome sequencing and annotation.</title>
        <authorList>
            <consortium name="The Broad Institute Genomics Platform"/>
            <consortium name="The Broad Institute Genome Sequencing Center for Infectious Disease"/>
            <person name="Wu L."/>
            <person name="Ma J."/>
        </authorList>
    </citation>
    <scope>NUCLEOTIDE SEQUENCE [LARGE SCALE GENOMIC DNA]</scope>
    <source>
        <strain evidence="4">JCM 17137</strain>
    </source>
</reference>
<dbReference type="Proteomes" id="UP001500908">
    <property type="component" value="Unassembled WGS sequence"/>
</dbReference>
<evidence type="ECO:0000259" key="2">
    <source>
        <dbReference type="Pfam" id="PF13884"/>
    </source>
</evidence>
<evidence type="ECO:0000313" key="4">
    <source>
        <dbReference type="Proteomes" id="UP001500908"/>
    </source>
</evidence>
<feature type="domain" description="Peptidase S74" evidence="2">
    <location>
        <begin position="26"/>
        <end position="62"/>
    </location>
</feature>
<dbReference type="RefSeq" id="WP_344973402.1">
    <property type="nucleotide sequence ID" value="NZ_BAABDD010000019.1"/>
</dbReference>
<organism evidence="3 4">
    <name type="scientific">Salinactinospora qingdaonensis</name>
    <dbReference type="NCBI Taxonomy" id="702744"/>
    <lineage>
        <taxon>Bacteria</taxon>
        <taxon>Bacillati</taxon>
        <taxon>Actinomycetota</taxon>
        <taxon>Actinomycetes</taxon>
        <taxon>Streptosporangiales</taxon>
        <taxon>Nocardiopsidaceae</taxon>
        <taxon>Salinactinospora</taxon>
    </lineage>
</organism>
<proteinExistence type="predicted"/>
<feature type="region of interest" description="Disordered" evidence="1">
    <location>
        <begin position="105"/>
        <end position="127"/>
    </location>
</feature>
<gene>
    <name evidence="3" type="ORF">GCM10022402_35850</name>
</gene>
<dbReference type="EMBL" id="BAABDD010000019">
    <property type="protein sequence ID" value="GAA3754010.1"/>
    <property type="molecule type" value="Genomic_DNA"/>
</dbReference>
<protein>
    <recommendedName>
        <fullName evidence="2">Peptidase S74 domain-containing protein</fullName>
    </recommendedName>
</protein>
<evidence type="ECO:0000256" key="1">
    <source>
        <dbReference type="SAM" id="MobiDB-lite"/>
    </source>
</evidence>
<name>A0ABP7G452_9ACTN</name>
<comment type="caution">
    <text evidence="3">The sequence shown here is derived from an EMBL/GenBank/DDBJ whole genome shotgun (WGS) entry which is preliminary data.</text>
</comment>
<dbReference type="InterPro" id="IPR030392">
    <property type="entry name" value="S74_ICA"/>
</dbReference>
<evidence type="ECO:0000313" key="3">
    <source>
        <dbReference type="EMBL" id="GAA3754010.1"/>
    </source>
</evidence>
<accession>A0ABP7G452</accession>
<feature type="region of interest" description="Disordered" evidence="1">
    <location>
        <begin position="1"/>
        <end position="22"/>
    </location>
</feature>
<keyword evidence="4" id="KW-1185">Reference proteome</keyword>
<sequence length="127" mass="13841">MGRNDQGRPDTGAARPQPPAPVNGFEVLTKLAALPVSTWRYDWEPEHVRHLGPMAQDFHATFGLGETTTTIPMVDANGVVMVAVQALHRLVTDLREEVAHLRHQLDQVHATGAPPATREATDPAQPD</sequence>
<dbReference type="Pfam" id="PF13884">
    <property type="entry name" value="Peptidase_S74"/>
    <property type="match status" value="1"/>
</dbReference>